<feature type="chain" id="PRO_5037647652" evidence="2">
    <location>
        <begin position="21"/>
        <end position="115"/>
    </location>
</feature>
<dbReference type="Proteomes" id="UP000630528">
    <property type="component" value="Unassembled WGS sequence"/>
</dbReference>
<keyword evidence="4" id="KW-1185">Reference proteome</keyword>
<evidence type="ECO:0000256" key="1">
    <source>
        <dbReference type="SAM" id="MobiDB-lite"/>
    </source>
</evidence>
<comment type="caution">
    <text evidence="3">The sequence shown here is derived from an EMBL/GenBank/DDBJ whole genome shotgun (WGS) entry which is preliminary data.</text>
</comment>
<name>A0A934TQM0_9BURK</name>
<feature type="compositionally biased region" description="Basic and acidic residues" evidence="1">
    <location>
        <begin position="94"/>
        <end position="104"/>
    </location>
</feature>
<evidence type="ECO:0000256" key="2">
    <source>
        <dbReference type="SAM" id="SignalP"/>
    </source>
</evidence>
<reference evidence="3" key="1">
    <citation type="journal article" date="2012" name="J. Microbiol. Biotechnol.">
        <title>Ramlibacter ginsenosidimutans sp. nov., with ginsenoside-converting activity.</title>
        <authorList>
            <person name="Wang L."/>
            <person name="An D.S."/>
            <person name="Kim S.G."/>
            <person name="Jin F.X."/>
            <person name="Kim S.C."/>
            <person name="Lee S.T."/>
            <person name="Im W.T."/>
        </authorList>
    </citation>
    <scope>NUCLEOTIDE SEQUENCE</scope>
    <source>
        <strain evidence="3">KACC 17527</strain>
    </source>
</reference>
<reference evidence="3" key="2">
    <citation type="submission" date="2021-01" db="EMBL/GenBank/DDBJ databases">
        <authorList>
            <person name="Kang M."/>
        </authorList>
    </citation>
    <scope>NUCLEOTIDE SEQUENCE</scope>
    <source>
        <strain evidence="3">KACC 17527</strain>
    </source>
</reference>
<feature type="signal peptide" evidence="2">
    <location>
        <begin position="1"/>
        <end position="20"/>
    </location>
</feature>
<protein>
    <submittedName>
        <fullName evidence="3">Uncharacterized protein</fullName>
    </submittedName>
</protein>
<feature type="region of interest" description="Disordered" evidence="1">
    <location>
        <begin position="94"/>
        <end position="115"/>
    </location>
</feature>
<evidence type="ECO:0000313" key="3">
    <source>
        <dbReference type="EMBL" id="MBK6005648.1"/>
    </source>
</evidence>
<dbReference type="AlphaFoldDB" id="A0A934TQM0"/>
<sequence length="115" mass="11763">MNPKAWLLLGATLVSGMAQATCYTVYKANGTVLQRSSTSPVNLSEQIGDTVPAKFGSGATMVVSGEGVYCNSASERQQAPKSLADAVLQDKSRKAAAAGKKDAAPADATKTAANK</sequence>
<accession>A0A934TQM0</accession>
<dbReference type="RefSeq" id="WP_201167156.1">
    <property type="nucleotide sequence ID" value="NZ_JAEPWM010000002.1"/>
</dbReference>
<organism evidence="3 4">
    <name type="scientific">Ramlibacter ginsenosidimutans</name>
    <dbReference type="NCBI Taxonomy" id="502333"/>
    <lineage>
        <taxon>Bacteria</taxon>
        <taxon>Pseudomonadati</taxon>
        <taxon>Pseudomonadota</taxon>
        <taxon>Betaproteobacteria</taxon>
        <taxon>Burkholderiales</taxon>
        <taxon>Comamonadaceae</taxon>
        <taxon>Ramlibacter</taxon>
    </lineage>
</organism>
<gene>
    <name evidence="3" type="ORF">JJB11_06040</name>
</gene>
<keyword evidence="2" id="KW-0732">Signal</keyword>
<feature type="compositionally biased region" description="Low complexity" evidence="1">
    <location>
        <begin position="105"/>
        <end position="115"/>
    </location>
</feature>
<proteinExistence type="predicted"/>
<dbReference type="EMBL" id="JAEPWM010000002">
    <property type="protein sequence ID" value="MBK6005648.1"/>
    <property type="molecule type" value="Genomic_DNA"/>
</dbReference>
<evidence type="ECO:0000313" key="4">
    <source>
        <dbReference type="Proteomes" id="UP000630528"/>
    </source>
</evidence>